<dbReference type="Proteomes" id="UP000265520">
    <property type="component" value="Unassembled WGS sequence"/>
</dbReference>
<keyword evidence="3" id="KW-1185">Reference proteome</keyword>
<proteinExistence type="predicted"/>
<evidence type="ECO:0000313" key="3">
    <source>
        <dbReference type="Proteomes" id="UP000265520"/>
    </source>
</evidence>
<feature type="compositionally biased region" description="Basic and acidic residues" evidence="1">
    <location>
        <begin position="18"/>
        <end position="41"/>
    </location>
</feature>
<dbReference type="AlphaFoldDB" id="A0A392RFB7"/>
<organism evidence="2 3">
    <name type="scientific">Trifolium medium</name>
    <dbReference type="NCBI Taxonomy" id="97028"/>
    <lineage>
        <taxon>Eukaryota</taxon>
        <taxon>Viridiplantae</taxon>
        <taxon>Streptophyta</taxon>
        <taxon>Embryophyta</taxon>
        <taxon>Tracheophyta</taxon>
        <taxon>Spermatophyta</taxon>
        <taxon>Magnoliopsida</taxon>
        <taxon>eudicotyledons</taxon>
        <taxon>Gunneridae</taxon>
        <taxon>Pentapetalae</taxon>
        <taxon>rosids</taxon>
        <taxon>fabids</taxon>
        <taxon>Fabales</taxon>
        <taxon>Fabaceae</taxon>
        <taxon>Papilionoideae</taxon>
        <taxon>50 kb inversion clade</taxon>
        <taxon>NPAAA clade</taxon>
        <taxon>Hologalegina</taxon>
        <taxon>IRL clade</taxon>
        <taxon>Trifolieae</taxon>
        <taxon>Trifolium</taxon>
    </lineage>
</organism>
<dbReference type="EMBL" id="LXQA010213980">
    <property type="protein sequence ID" value="MCI34480.1"/>
    <property type="molecule type" value="Genomic_DNA"/>
</dbReference>
<sequence length="116" mass="13415">MNEVLSAIDLLEENFVKAEEEEKRRKEEEEKKKQEEEEHKRLSALVIQDDKGQASTSEHDPLLLLLQEKLEAQELEQENIKKDIKSLSEGQEQVIKTQEDISSKLNAILAHLARNP</sequence>
<comment type="caution">
    <text evidence="2">The sequence shown here is derived from an EMBL/GenBank/DDBJ whole genome shotgun (WGS) entry which is preliminary data.</text>
</comment>
<accession>A0A392RFB7</accession>
<evidence type="ECO:0000256" key="1">
    <source>
        <dbReference type="SAM" id="MobiDB-lite"/>
    </source>
</evidence>
<protein>
    <submittedName>
        <fullName evidence="2">Uncharacterized protein</fullName>
    </submittedName>
</protein>
<evidence type="ECO:0000313" key="2">
    <source>
        <dbReference type="EMBL" id="MCI34480.1"/>
    </source>
</evidence>
<name>A0A392RFB7_9FABA</name>
<feature type="region of interest" description="Disordered" evidence="1">
    <location>
        <begin position="18"/>
        <end position="55"/>
    </location>
</feature>
<reference evidence="2 3" key="1">
    <citation type="journal article" date="2018" name="Front. Plant Sci.">
        <title>Red Clover (Trifolium pratense) and Zigzag Clover (T. medium) - A Picture of Genomic Similarities and Differences.</title>
        <authorList>
            <person name="Dluhosova J."/>
            <person name="Istvanek J."/>
            <person name="Nedelnik J."/>
            <person name="Repkova J."/>
        </authorList>
    </citation>
    <scope>NUCLEOTIDE SEQUENCE [LARGE SCALE GENOMIC DNA]</scope>
    <source>
        <strain evidence="3">cv. 10/8</strain>
        <tissue evidence="2">Leaf</tissue>
    </source>
</reference>